<gene>
    <name evidence="2" type="ORF">QQF64_023544</name>
</gene>
<evidence type="ECO:0000313" key="2">
    <source>
        <dbReference type="EMBL" id="KAL1276871.1"/>
    </source>
</evidence>
<organism evidence="2 3">
    <name type="scientific">Cirrhinus molitorella</name>
    <name type="common">mud carp</name>
    <dbReference type="NCBI Taxonomy" id="172907"/>
    <lineage>
        <taxon>Eukaryota</taxon>
        <taxon>Metazoa</taxon>
        <taxon>Chordata</taxon>
        <taxon>Craniata</taxon>
        <taxon>Vertebrata</taxon>
        <taxon>Euteleostomi</taxon>
        <taxon>Actinopterygii</taxon>
        <taxon>Neopterygii</taxon>
        <taxon>Teleostei</taxon>
        <taxon>Ostariophysi</taxon>
        <taxon>Cypriniformes</taxon>
        <taxon>Cyprinidae</taxon>
        <taxon>Labeoninae</taxon>
        <taxon>Labeonini</taxon>
        <taxon>Cirrhinus</taxon>
    </lineage>
</organism>
<keyword evidence="1" id="KW-0732">Signal</keyword>
<feature type="chain" id="PRO_5046106351" evidence="1">
    <location>
        <begin position="19"/>
        <end position="225"/>
    </location>
</feature>
<comment type="caution">
    <text evidence="2">The sequence shown here is derived from an EMBL/GenBank/DDBJ whole genome shotgun (WGS) entry which is preliminary data.</text>
</comment>
<dbReference type="PANTHER" id="PTHR46791:SF4">
    <property type="match status" value="1"/>
</dbReference>
<proteinExistence type="predicted"/>
<keyword evidence="3" id="KW-1185">Reference proteome</keyword>
<dbReference type="EMBL" id="JAYMGO010000003">
    <property type="protein sequence ID" value="KAL1276871.1"/>
    <property type="molecule type" value="Genomic_DNA"/>
</dbReference>
<feature type="signal peptide" evidence="1">
    <location>
        <begin position="1"/>
        <end position="18"/>
    </location>
</feature>
<sequence length="225" mass="26207">MNFRALTFVCALFACASCNENDIVDFLNSALQCLTRIQQEPRETLYRDLDNHVRTINSLLSVVRYDQNAETRECIIILETLYRTLRQITHPLEIGRPAGDGLRAFPPLTSITGHRGRPRYDISYEQLCHCLGLGFNWQRITSLLGIDRRTLFQHRQRLGSRPLESAELSNYELNTLVREILQRTPNAGETYILGSLRSRSIRIQRWRAYRRKSQMEMEAGFPRMC</sequence>
<dbReference type="PROSITE" id="PS51257">
    <property type="entry name" value="PROKAR_LIPOPROTEIN"/>
    <property type="match status" value="1"/>
</dbReference>
<dbReference type="Proteomes" id="UP001558613">
    <property type="component" value="Unassembled WGS sequence"/>
</dbReference>
<dbReference type="PANTHER" id="PTHR46791">
    <property type="entry name" value="EXPRESSED PROTEIN"/>
    <property type="match status" value="1"/>
</dbReference>
<evidence type="ECO:0000256" key="1">
    <source>
        <dbReference type="SAM" id="SignalP"/>
    </source>
</evidence>
<protein>
    <submittedName>
        <fullName evidence="2">Uncharacterized protein</fullName>
    </submittedName>
</protein>
<reference evidence="2 3" key="1">
    <citation type="submission" date="2023-09" db="EMBL/GenBank/DDBJ databases">
        <authorList>
            <person name="Wang M."/>
        </authorList>
    </citation>
    <scope>NUCLEOTIDE SEQUENCE [LARGE SCALE GENOMIC DNA]</scope>
    <source>
        <strain evidence="2">GT-2023</strain>
        <tissue evidence="2">Liver</tissue>
    </source>
</reference>
<evidence type="ECO:0000313" key="3">
    <source>
        <dbReference type="Proteomes" id="UP001558613"/>
    </source>
</evidence>
<accession>A0ABR3NJA5</accession>
<name>A0ABR3NJA5_9TELE</name>